<reference evidence="1 2" key="1">
    <citation type="journal article" date="2016" name="Appl. Environ. Microbiol.">
        <title>Lack of Overt Genome Reduction in the Bryostatin-Producing Bryozoan Symbiont "Candidatus Endobugula sertula".</title>
        <authorList>
            <person name="Miller I.J."/>
            <person name="Vanee N."/>
            <person name="Fong S.S."/>
            <person name="Lim-Fong G.E."/>
            <person name="Kwan J.C."/>
        </authorList>
    </citation>
    <scope>NUCLEOTIDE SEQUENCE [LARGE SCALE GENOMIC DNA]</scope>
    <source>
        <strain evidence="1">AB1-4</strain>
    </source>
</reference>
<name>A0A1D2QR26_9GAMM</name>
<gene>
    <name evidence="1" type="ORF">AB835_05810</name>
</gene>
<organism evidence="1 2">
    <name type="scientific">Candidatus Endobugula sertula</name>
    <name type="common">Bugula neritina bacterial symbiont</name>
    <dbReference type="NCBI Taxonomy" id="62101"/>
    <lineage>
        <taxon>Bacteria</taxon>
        <taxon>Pseudomonadati</taxon>
        <taxon>Pseudomonadota</taxon>
        <taxon>Gammaproteobacteria</taxon>
        <taxon>Cellvibrionales</taxon>
        <taxon>Cellvibrionaceae</taxon>
        <taxon>Candidatus Endobugula</taxon>
    </lineage>
</organism>
<evidence type="ECO:0000313" key="1">
    <source>
        <dbReference type="EMBL" id="ODS24036.1"/>
    </source>
</evidence>
<sequence length="318" mass="37751">MKQKELDEILDCLGDERRVFYYLKDRYCLDMINWYMENNKRQSLQVRELNKPPLQRFSTKPIVKNITKRCGNGMLTKDDVSLYWNEGTLAFTLTLDRWGEGDRDYDQTSRNQQNLVLQINFDNKHNQEYHRLLKPSDNYGPFEFRGHPIRRGYRKTLSWVRIDADLSTGEALIEEVQNDWLRDVNRDLEHVNKHLSKENTAKPGDVINGIHCEYGDIKEYAEVILKPYKTLWAELSLAAAIRFIRNELGISIIYYHTFDTGRKIKKIYDLPPKSMYTSLPKQFGFEVTNESPMFLQRDKQSKRYLQAIKTPQWYCINV</sequence>
<dbReference type="EMBL" id="MDLC01000015">
    <property type="protein sequence ID" value="ODS24036.1"/>
    <property type="molecule type" value="Genomic_DNA"/>
</dbReference>
<protein>
    <submittedName>
        <fullName evidence="1">Uncharacterized protein</fullName>
    </submittedName>
</protein>
<dbReference type="AlphaFoldDB" id="A0A1D2QR26"/>
<dbReference type="Proteomes" id="UP000242502">
    <property type="component" value="Unassembled WGS sequence"/>
</dbReference>
<comment type="caution">
    <text evidence="1">The sequence shown here is derived from an EMBL/GenBank/DDBJ whole genome shotgun (WGS) entry which is preliminary data.</text>
</comment>
<accession>A0A1D2QR26</accession>
<proteinExistence type="predicted"/>
<evidence type="ECO:0000313" key="2">
    <source>
        <dbReference type="Proteomes" id="UP000242502"/>
    </source>
</evidence>